<evidence type="ECO:0000256" key="3">
    <source>
        <dbReference type="ARBA" id="ARBA00022989"/>
    </source>
</evidence>
<dbReference type="EMBL" id="JALLPJ020001312">
    <property type="protein sequence ID" value="KAL3770398.1"/>
    <property type="molecule type" value="Genomic_DNA"/>
</dbReference>
<reference evidence="8 9" key="1">
    <citation type="submission" date="2024-10" db="EMBL/GenBank/DDBJ databases">
        <title>Updated reference genomes for cyclostephanoid diatoms.</title>
        <authorList>
            <person name="Roberts W.R."/>
            <person name="Alverson A.J."/>
        </authorList>
    </citation>
    <scope>NUCLEOTIDE SEQUENCE [LARGE SCALE GENOMIC DNA]</scope>
    <source>
        <strain evidence="8 9">AJA010-31</strain>
    </source>
</reference>
<feature type="compositionally biased region" description="Gly residues" evidence="5">
    <location>
        <begin position="261"/>
        <end position="299"/>
    </location>
</feature>
<name>A0ABD3N2V8_9STRA</name>
<evidence type="ECO:0000256" key="5">
    <source>
        <dbReference type="SAM" id="MobiDB-lite"/>
    </source>
</evidence>
<feature type="domain" description="Peptidase S54 rhomboid" evidence="7">
    <location>
        <begin position="64"/>
        <end position="204"/>
    </location>
</feature>
<keyword evidence="2 6" id="KW-0812">Transmembrane</keyword>
<keyword evidence="3 6" id="KW-1133">Transmembrane helix</keyword>
<feature type="transmembrane region" description="Helical" evidence="6">
    <location>
        <begin position="66"/>
        <end position="90"/>
    </location>
</feature>
<organism evidence="8 9">
    <name type="scientific">Cyclotella atomus</name>
    <dbReference type="NCBI Taxonomy" id="382360"/>
    <lineage>
        <taxon>Eukaryota</taxon>
        <taxon>Sar</taxon>
        <taxon>Stramenopiles</taxon>
        <taxon>Ochrophyta</taxon>
        <taxon>Bacillariophyta</taxon>
        <taxon>Coscinodiscophyceae</taxon>
        <taxon>Thalassiosirophycidae</taxon>
        <taxon>Stephanodiscales</taxon>
        <taxon>Stephanodiscaceae</taxon>
        <taxon>Cyclotella</taxon>
    </lineage>
</organism>
<dbReference type="AlphaFoldDB" id="A0ABD3N2V8"/>
<dbReference type="Proteomes" id="UP001530400">
    <property type="component" value="Unassembled WGS sequence"/>
</dbReference>
<dbReference type="SUPFAM" id="SSF144091">
    <property type="entry name" value="Rhomboid-like"/>
    <property type="match status" value="1"/>
</dbReference>
<feature type="transmembrane region" description="Helical" evidence="6">
    <location>
        <begin position="102"/>
        <end position="130"/>
    </location>
</feature>
<feature type="transmembrane region" description="Helical" evidence="6">
    <location>
        <begin position="32"/>
        <end position="54"/>
    </location>
</feature>
<feature type="region of interest" description="Disordered" evidence="5">
    <location>
        <begin position="260"/>
        <end position="345"/>
    </location>
</feature>
<feature type="compositionally biased region" description="Gly residues" evidence="5">
    <location>
        <begin position="320"/>
        <end position="331"/>
    </location>
</feature>
<evidence type="ECO:0000256" key="6">
    <source>
        <dbReference type="SAM" id="Phobius"/>
    </source>
</evidence>
<comment type="caution">
    <text evidence="8">The sequence shown here is derived from an EMBL/GenBank/DDBJ whole genome shotgun (WGS) entry which is preliminary data.</text>
</comment>
<dbReference type="InterPro" id="IPR022764">
    <property type="entry name" value="Peptidase_S54_rhomboid_dom"/>
</dbReference>
<keyword evidence="9" id="KW-1185">Reference proteome</keyword>
<dbReference type="SMART" id="SM01160">
    <property type="entry name" value="DUF1751"/>
    <property type="match status" value="1"/>
</dbReference>
<evidence type="ECO:0000256" key="1">
    <source>
        <dbReference type="ARBA" id="ARBA00004141"/>
    </source>
</evidence>
<dbReference type="Pfam" id="PF01694">
    <property type="entry name" value="Rhomboid"/>
    <property type="match status" value="1"/>
</dbReference>
<proteinExistence type="predicted"/>
<feature type="transmembrane region" description="Helical" evidence="6">
    <location>
        <begin position="194"/>
        <end position="213"/>
    </location>
</feature>
<feature type="transmembrane region" description="Helical" evidence="6">
    <location>
        <begin position="167"/>
        <end position="188"/>
    </location>
</feature>
<evidence type="ECO:0000313" key="9">
    <source>
        <dbReference type="Proteomes" id="UP001530400"/>
    </source>
</evidence>
<evidence type="ECO:0000259" key="7">
    <source>
        <dbReference type="Pfam" id="PF01694"/>
    </source>
</evidence>
<evidence type="ECO:0000313" key="8">
    <source>
        <dbReference type="EMBL" id="KAL3770398.1"/>
    </source>
</evidence>
<dbReference type="Gene3D" id="1.20.1540.10">
    <property type="entry name" value="Rhomboid-like"/>
    <property type="match status" value="1"/>
</dbReference>
<comment type="subcellular location">
    <subcellularLocation>
        <location evidence="1">Membrane</location>
        <topology evidence="1">Multi-pass membrane protein</topology>
    </subcellularLocation>
</comment>
<evidence type="ECO:0000256" key="4">
    <source>
        <dbReference type="ARBA" id="ARBA00023136"/>
    </source>
</evidence>
<evidence type="ECO:0000256" key="2">
    <source>
        <dbReference type="ARBA" id="ARBA00022692"/>
    </source>
</evidence>
<feature type="transmembrane region" description="Helical" evidence="6">
    <location>
        <begin position="136"/>
        <end position="155"/>
    </location>
</feature>
<dbReference type="PANTHER" id="PTHR13377">
    <property type="entry name" value="PLACENTAL PROTEIN 6"/>
    <property type="match status" value="1"/>
</dbReference>
<dbReference type="InterPro" id="IPR035952">
    <property type="entry name" value="Rhomboid-like_sf"/>
</dbReference>
<gene>
    <name evidence="8" type="ORF">ACHAWO_006387</name>
</gene>
<dbReference type="InterPro" id="IPR013861">
    <property type="entry name" value="TMEM115/Pdh1/Rbl19"/>
</dbReference>
<sequence length="368" mass="39086">MPSSENSAPPTPNPVLSAYEGYIQNTPLITRYVLNCLVLSFFLSFFANPAYALANIPLFTIFKFELYRIITSPLVCTDILSLFFAFMGFMNHGIRLEQSMGSSLFGCLFFTLTLVCNVLFLVISVLLWGLTNSESYLVAASLGIWSVLLAIIAVECAQAPPDTSRRLFFLTVPTLYYPLVLLALFSMFAGLKLAYMLGVAVGLLNYMPSYAYGFGKVDRLKVSTDRVKRWENRENGGCLGGFVGRPGWISVTMASGAGAWSEGGGGSSDGGAQGGGGGFQMFGPRGGRSSGDSGGGGPGAVNAPNDPAATTSFFPTSGGRSLGGSSGGGLLSRGKKSPKTPEERAALLERAAERRRQQQQQQDGESAV</sequence>
<accession>A0ABD3N2V8</accession>
<dbReference type="GO" id="GO:0016020">
    <property type="term" value="C:membrane"/>
    <property type="evidence" value="ECO:0007669"/>
    <property type="project" value="UniProtKB-SubCell"/>
</dbReference>
<dbReference type="PANTHER" id="PTHR13377:SF3">
    <property type="entry name" value="TRANSMEMBRANE PROTEIN 115"/>
    <property type="match status" value="1"/>
</dbReference>
<keyword evidence="4 6" id="KW-0472">Membrane</keyword>
<protein>
    <recommendedName>
        <fullName evidence="7">Peptidase S54 rhomboid domain-containing protein</fullName>
    </recommendedName>
</protein>